<dbReference type="KEGG" id="nsh:GXM_04771"/>
<name>A0A5P8W467_9NOSO</name>
<dbReference type="AlphaFoldDB" id="A0A5P8W467"/>
<organism evidence="1 2">
    <name type="scientific">Nostoc sphaeroides CCNUC1</name>
    <dbReference type="NCBI Taxonomy" id="2653204"/>
    <lineage>
        <taxon>Bacteria</taxon>
        <taxon>Bacillati</taxon>
        <taxon>Cyanobacteriota</taxon>
        <taxon>Cyanophyceae</taxon>
        <taxon>Nostocales</taxon>
        <taxon>Nostocaceae</taxon>
        <taxon>Nostoc</taxon>
    </lineage>
</organism>
<accession>A0A5P8W467</accession>
<gene>
    <name evidence="1" type="ORF">GXM_04771</name>
</gene>
<dbReference type="EMBL" id="CP045226">
    <property type="protein sequence ID" value="QFS47281.1"/>
    <property type="molecule type" value="Genomic_DNA"/>
</dbReference>
<protein>
    <submittedName>
        <fullName evidence="1">Uncharacterized protein</fullName>
    </submittedName>
</protein>
<proteinExistence type="predicted"/>
<dbReference type="Proteomes" id="UP000326678">
    <property type="component" value="Chromosome Gxm1"/>
</dbReference>
<reference evidence="1 2" key="1">
    <citation type="submission" date="2019-10" db="EMBL/GenBank/DDBJ databases">
        <title>Genomic and transcriptomic insights into the perfect genentic adaptation of a filamentous nitrogen-fixing cyanobacterium to rice fields.</title>
        <authorList>
            <person name="Chen Z."/>
        </authorList>
    </citation>
    <scope>NUCLEOTIDE SEQUENCE [LARGE SCALE GENOMIC DNA]</scope>
    <source>
        <strain evidence="1">CCNUC1</strain>
    </source>
</reference>
<keyword evidence="2" id="KW-1185">Reference proteome</keyword>
<sequence>MKLTGKSFDYFNTFANLRGLIENKPKILHVCFCRMAKN</sequence>
<evidence type="ECO:0000313" key="2">
    <source>
        <dbReference type="Proteomes" id="UP000326678"/>
    </source>
</evidence>
<evidence type="ECO:0000313" key="1">
    <source>
        <dbReference type="EMBL" id="QFS47281.1"/>
    </source>
</evidence>